<dbReference type="EMBL" id="LXQA011243481">
    <property type="protein sequence ID" value="MCI90395.1"/>
    <property type="molecule type" value="Genomic_DNA"/>
</dbReference>
<name>A0A392VUK4_9FABA</name>
<evidence type="ECO:0000313" key="1">
    <source>
        <dbReference type="EMBL" id="MCI90395.1"/>
    </source>
</evidence>
<protein>
    <submittedName>
        <fullName evidence="1">Uncharacterized protein</fullName>
    </submittedName>
</protein>
<comment type="caution">
    <text evidence="1">The sequence shown here is derived from an EMBL/GenBank/DDBJ whole genome shotgun (WGS) entry which is preliminary data.</text>
</comment>
<proteinExistence type="predicted"/>
<feature type="non-terminal residue" evidence="1">
    <location>
        <position position="1"/>
    </location>
</feature>
<dbReference type="Proteomes" id="UP000265520">
    <property type="component" value="Unassembled WGS sequence"/>
</dbReference>
<accession>A0A392VUK4</accession>
<organism evidence="1 2">
    <name type="scientific">Trifolium medium</name>
    <dbReference type="NCBI Taxonomy" id="97028"/>
    <lineage>
        <taxon>Eukaryota</taxon>
        <taxon>Viridiplantae</taxon>
        <taxon>Streptophyta</taxon>
        <taxon>Embryophyta</taxon>
        <taxon>Tracheophyta</taxon>
        <taxon>Spermatophyta</taxon>
        <taxon>Magnoliopsida</taxon>
        <taxon>eudicotyledons</taxon>
        <taxon>Gunneridae</taxon>
        <taxon>Pentapetalae</taxon>
        <taxon>rosids</taxon>
        <taxon>fabids</taxon>
        <taxon>Fabales</taxon>
        <taxon>Fabaceae</taxon>
        <taxon>Papilionoideae</taxon>
        <taxon>50 kb inversion clade</taxon>
        <taxon>NPAAA clade</taxon>
        <taxon>Hologalegina</taxon>
        <taxon>IRL clade</taxon>
        <taxon>Trifolieae</taxon>
        <taxon>Trifolium</taxon>
    </lineage>
</organism>
<dbReference type="AlphaFoldDB" id="A0A392VUK4"/>
<reference evidence="1 2" key="1">
    <citation type="journal article" date="2018" name="Front. Plant Sci.">
        <title>Red Clover (Trifolium pratense) and Zigzag Clover (T. medium) - A Picture of Genomic Similarities and Differences.</title>
        <authorList>
            <person name="Dluhosova J."/>
            <person name="Istvanek J."/>
            <person name="Nedelnik J."/>
            <person name="Repkova J."/>
        </authorList>
    </citation>
    <scope>NUCLEOTIDE SEQUENCE [LARGE SCALE GENOMIC DNA]</scope>
    <source>
        <strain evidence="2">cv. 10/8</strain>
        <tissue evidence="1">Leaf</tissue>
    </source>
</reference>
<sequence>GIDELAQMQHFTQGLRAQTRMLLDASAGGSLNNKNENEAKDLVEIMAQN</sequence>
<evidence type="ECO:0000313" key="2">
    <source>
        <dbReference type="Proteomes" id="UP000265520"/>
    </source>
</evidence>
<keyword evidence="2" id="KW-1185">Reference proteome</keyword>